<dbReference type="PANTHER" id="PTHR22306">
    <property type="entry name" value="CHROMOSOME 7 OPEN READING FRAME 50"/>
    <property type="match status" value="1"/>
</dbReference>
<gene>
    <name evidence="3" type="ORF">BASA50_009465</name>
</gene>
<feature type="compositionally biased region" description="Basic residues" evidence="1">
    <location>
        <begin position="214"/>
        <end position="225"/>
    </location>
</feature>
<sequence length="363" mass="40290">MEKRYADEPVAVSKAKKIRFGDDGDVAEVEEVIPEFQVAAPVPRINEPAAPHRHQMDAKQRSELQLKRKEQWMQRQGLSTGASVVSQASNVVPLTVPPTIHPERQSREDKILAESAAAIAAAAAAAAKARAPIPKMPTEQRKALQKQRRILHSAKREAELLLATANDSSTTTEADTAAHELTPKTVNPVAVDDTVGMAVDEIPGEPDAEQAVQPKKRVPPLKKKGGKESNQEPDPKAKQAALEYLDLFINNRKQWKFQKVRQIWILRNLYYQAMVTESQFQDALKYMKDMGVRAKEETITEANIILEQVRTAKASSTETKDKNASDNDDDDEGAVDNVATLNINASKAMYSRAKKVIKKMKEK</sequence>
<protein>
    <recommendedName>
        <fullName evidence="2">WKF domain-containing protein</fullName>
    </recommendedName>
</protein>
<feature type="compositionally biased region" description="Basic and acidic residues" evidence="1">
    <location>
        <begin position="54"/>
        <end position="63"/>
    </location>
</feature>
<proteinExistence type="predicted"/>
<feature type="compositionally biased region" description="Basic and acidic residues" evidence="1">
    <location>
        <begin position="226"/>
        <end position="236"/>
    </location>
</feature>
<dbReference type="Pfam" id="PF10180">
    <property type="entry name" value="WKF"/>
    <property type="match status" value="1"/>
</dbReference>
<dbReference type="EMBL" id="JAFCIX010000435">
    <property type="protein sequence ID" value="KAH6590203.1"/>
    <property type="molecule type" value="Genomic_DNA"/>
</dbReference>
<evidence type="ECO:0000259" key="2">
    <source>
        <dbReference type="Pfam" id="PF10180"/>
    </source>
</evidence>
<feature type="domain" description="WKF" evidence="2">
    <location>
        <begin position="243"/>
        <end position="303"/>
    </location>
</feature>
<feature type="region of interest" description="Disordered" evidence="1">
    <location>
        <begin position="43"/>
        <end position="63"/>
    </location>
</feature>
<feature type="region of interest" description="Disordered" evidence="1">
    <location>
        <begin position="311"/>
        <end position="335"/>
    </location>
</feature>
<accession>A0ABQ8F129</accession>
<dbReference type="Proteomes" id="UP001648503">
    <property type="component" value="Unassembled WGS sequence"/>
</dbReference>
<reference evidence="3 4" key="1">
    <citation type="submission" date="2021-02" db="EMBL/GenBank/DDBJ databases">
        <title>Variation within the Batrachochytrium salamandrivorans European outbreak.</title>
        <authorList>
            <person name="Kelly M."/>
            <person name="Pasmans F."/>
            <person name="Shea T.P."/>
            <person name="Munoz J.F."/>
            <person name="Carranza S."/>
            <person name="Cuomo C.A."/>
            <person name="Martel A."/>
        </authorList>
    </citation>
    <scope>NUCLEOTIDE SEQUENCE [LARGE SCALE GENOMIC DNA]</scope>
    <source>
        <strain evidence="3 4">AMFP18/2</strain>
    </source>
</reference>
<evidence type="ECO:0000256" key="1">
    <source>
        <dbReference type="SAM" id="MobiDB-lite"/>
    </source>
</evidence>
<evidence type="ECO:0000313" key="3">
    <source>
        <dbReference type="EMBL" id="KAH6590203.1"/>
    </source>
</evidence>
<keyword evidence="4" id="KW-1185">Reference proteome</keyword>
<comment type="caution">
    <text evidence="3">The sequence shown here is derived from an EMBL/GenBank/DDBJ whole genome shotgun (WGS) entry which is preliminary data.</text>
</comment>
<organism evidence="3 4">
    <name type="scientific">Batrachochytrium salamandrivorans</name>
    <dbReference type="NCBI Taxonomy" id="1357716"/>
    <lineage>
        <taxon>Eukaryota</taxon>
        <taxon>Fungi</taxon>
        <taxon>Fungi incertae sedis</taxon>
        <taxon>Chytridiomycota</taxon>
        <taxon>Chytridiomycota incertae sedis</taxon>
        <taxon>Chytridiomycetes</taxon>
        <taxon>Rhizophydiales</taxon>
        <taxon>Rhizophydiales incertae sedis</taxon>
        <taxon>Batrachochytrium</taxon>
    </lineage>
</organism>
<name>A0ABQ8F129_9FUNG</name>
<feature type="region of interest" description="Disordered" evidence="1">
    <location>
        <begin position="200"/>
        <end position="236"/>
    </location>
</feature>
<dbReference type="InterPro" id="IPR019327">
    <property type="entry name" value="WKF"/>
</dbReference>
<evidence type="ECO:0000313" key="4">
    <source>
        <dbReference type="Proteomes" id="UP001648503"/>
    </source>
</evidence>
<dbReference type="PANTHER" id="PTHR22306:SF2">
    <property type="entry name" value="CHROMOSOME 7 OPEN READING FRAME 50"/>
    <property type="match status" value="1"/>
</dbReference>